<comment type="caution">
    <text evidence="1">The sequence shown here is derived from an EMBL/GenBank/DDBJ whole genome shotgun (WGS) entry which is preliminary data.</text>
</comment>
<gene>
    <name evidence="1" type="ORF">B7463_g4885</name>
</gene>
<dbReference type="OrthoDB" id="610608at2759"/>
<accession>A0A3E2HEG2</accession>
<dbReference type="EMBL" id="NCSJ02000075">
    <property type="protein sequence ID" value="RFU31481.1"/>
    <property type="molecule type" value="Genomic_DNA"/>
</dbReference>
<name>A0A3E2HEG2_SCYLI</name>
<dbReference type="GO" id="GO:0003885">
    <property type="term" value="F:D-arabinono-1,4-lactone oxidase activity"/>
    <property type="evidence" value="ECO:0007669"/>
    <property type="project" value="UniProtKB-EC"/>
</dbReference>
<dbReference type="Proteomes" id="UP000258309">
    <property type="component" value="Unassembled WGS sequence"/>
</dbReference>
<sequence length="128" mass="14518">MSVTNWEETNITNVFNCSINYCTNGCGHCIQDYFCYDEASDAVSTPPAGVCNRFFYAEIEHFMPVENFVSAAVDYTNFQLAEAPKMAAYNNLNMIYELRFVQGDKTWMSPVNTYNMHSIHSPATCSQC</sequence>
<dbReference type="EC" id="1.1.3.37" evidence="1"/>
<feature type="non-terminal residue" evidence="1">
    <location>
        <position position="1"/>
    </location>
</feature>
<dbReference type="Gene3D" id="3.30.70.2520">
    <property type="match status" value="1"/>
</dbReference>
<feature type="non-terminal residue" evidence="1">
    <location>
        <position position="128"/>
    </location>
</feature>
<proteinExistence type="predicted"/>
<organism evidence="1 2">
    <name type="scientific">Scytalidium lignicola</name>
    <name type="common">Hyphomycete</name>
    <dbReference type="NCBI Taxonomy" id="5539"/>
    <lineage>
        <taxon>Eukaryota</taxon>
        <taxon>Fungi</taxon>
        <taxon>Dikarya</taxon>
        <taxon>Ascomycota</taxon>
        <taxon>Pezizomycotina</taxon>
        <taxon>Leotiomycetes</taxon>
        <taxon>Leotiomycetes incertae sedis</taxon>
        <taxon>Scytalidium</taxon>
    </lineage>
</organism>
<keyword evidence="2" id="KW-1185">Reference proteome</keyword>
<keyword evidence="1" id="KW-0560">Oxidoreductase</keyword>
<evidence type="ECO:0000313" key="2">
    <source>
        <dbReference type="Proteomes" id="UP000258309"/>
    </source>
</evidence>
<reference evidence="1 2" key="1">
    <citation type="submission" date="2018-05" db="EMBL/GenBank/DDBJ databases">
        <title>Draft genome sequence of Scytalidium lignicola DSM 105466, a ubiquitous saprotrophic fungus.</title>
        <authorList>
            <person name="Buettner E."/>
            <person name="Gebauer A.M."/>
            <person name="Hofrichter M."/>
            <person name="Liers C."/>
            <person name="Kellner H."/>
        </authorList>
    </citation>
    <scope>NUCLEOTIDE SEQUENCE [LARGE SCALE GENOMIC DNA]</scope>
    <source>
        <strain evidence="1 2">DSM 105466</strain>
    </source>
</reference>
<evidence type="ECO:0000313" key="1">
    <source>
        <dbReference type="EMBL" id="RFU31481.1"/>
    </source>
</evidence>
<protein>
    <submittedName>
        <fullName evidence="1">D-arabinono-1,4-lactone oxidase</fullName>
        <ecNumber evidence="1">1.1.3.37</ecNumber>
    </submittedName>
</protein>
<dbReference type="AlphaFoldDB" id="A0A3E2HEG2"/>
<dbReference type="STRING" id="5539.A0A3E2HEG2"/>